<reference evidence="2" key="1">
    <citation type="journal article" date="2019" name="Int. J. Syst. Evol. Microbiol.">
        <title>The Global Catalogue of Microorganisms (GCM) 10K type strain sequencing project: providing services to taxonomists for standard genome sequencing and annotation.</title>
        <authorList>
            <consortium name="The Broad Institute Genomics Platform"/>
            <consortium name="The Broad Institute Genome Sequencing Center for Infectious Disease"/>
            <person name="Wu L."/>
            <person name="Ma J."/>
        </authorList>
    </citation>
    <scope>NUCLEOTIDE SEQUENCE [LARGE SCALE GENOMIC DNA]</scope>
    <source>
        <strain evidence="2">JCM 16953</strain>
    </source>
</reference>
<dbReference type="Proteomes" id="UP001501821">
    <property type="component" value="Unassembled WGS sequence"/>
</dbReference>
<dbReference type="PROSITE" id="PS51257">
    <property type="entry name" value="PROKAR_LIPOPROTEIN"/>
    <property type="match status" value="1"/>
</dbReference>
<protein>
    <recommendedName>
        <fullName evidence="3">Lipoprotein</fullName>
    </recommendedName>
</protein>
<dbReference type="RefSeq" id="WP_344772777.1">
    <property type="nucleotide sequence ID" value="NZ_BAABAH010000002.1"/>
</dbReference>
<dbReference type="EMBL" id="BAABAH010000002">
    <property type="protein sequence ID" value="GAA3808575.1"/>
    <property type="molecule type" value="Genomic_DNA"/>
</dbReference>
<sequence length="179" mass="18919">MKSLTSAAVVGLLLLTLAGCGGPSFKFGADLAAPARSAYSGGDTAPGEDGRVDLEMDDGTRVVIWIDPRHIETVYQQHSDPDDPGSWTEPKVLYTAGDGCLFVNAATKGDVVAATLGCYGSDAFLQQAPDQGQAVVTTDLDDWRLYDAGELWGEPQIAGESVDWTESDVAWSQDRGFSG</sequence>
<evidence type="ECO:0008006" key="3">
    <source>
        <dbReference type="Google" id="ProtNLM"/>
    </source>
</evidence>
<gene>
    <name evidence="1" type="ORF">GCM10022242_09300</name>
</gene>
<organism evidence="1 2">
    <name type="scientific">Nocardioides panacisoli</name>
    <dbReference type="NCBI Taxonomy" id="627624"/>
    <lineage>
        <taxon>Bacteria</taxon>
        <taxon>Bacillati</taxon>
        <taxon>Actinomycetota</taxon>
        <taxon>Actinomycetes</taxon>
        <taxon>Propionibacteriales</taxon>
        <taxon>Nocardioidaceae</taxon>
        <taxon>Nocardioides</taxon>
    </lineage>
</organism>
<evidence type="ECO:0000313" key="1">
    <source>
        <dbReference type="EMBL" id="GAA3808575.1"/>
    </source>
</evidence>
<name>A0ABP7I024_9ACTN</name>
<proteinExistence type="predicted"/>
<accession>A0ABP7I024</accession>
<evidence type="ECO:0000313" key="2">
    <source>
        <dbReference type="Proteomes" id="UP001501821"/>
    </source>
</evidence>
<keyword evidence="2" id="KW-1185">Reference proteome</keyword>
<comment type="caution">
    <text evidence="1">The sequence shown here is derived from an EMBL/GenBank/DDBJ whole genome shotgun (WGS) entry which is preliminary data.</text>
</comment>